<evidence type="ECO:0000313" key="3">
    <source>
        <dbReference type="EMBL" id="PRP95220.1"/>
    </source>
</evidence>
<feature type="compositionally biased region" description="Polar residues" evidence="1">
    <location>
        <begin position="21"/>
        <end position="41"/>
    </location>
</feature>
<dbReference type="EMBL" id="PVNL01000138">
    <property type="protein sequence ID" value="PRP95220.1"/>
    <property type="molecule type" value="Genomic_DNA"/>
</dbReference>
<dbReference type="InterPro" id="IPR025295">
    <property type="entry name" value="eCIS_core_dom"/>
</dbReference>
<evidence type="ECO:0000256" key="1">
    <source>
        <dbReference type="SAM" id="MobiDB-lite"/>
    </source>
</evidence>
<proteinExistence type="predicted"/>
<dbReference type="AlphaFoldDB" id="A0A2S9XR57"/>
<dbReference type="Gene3D" id="1.10.101.10">
    <property type="entry name" value="PGBD-like superfamily/PGBD"/>
    <property type="match status" value="1"/>
</dbReference>
<dbReference type="InterPro" id="IPR036366">
    <property type="entry name" value="PGBDSf"/>
</dbReference>
<feature type="region of interest" description="Disordered" evidence="1">
    <location>
        <begin position="1"/>
        <end position="81"/>
    </location>
</feature>
<organism evidence="3 4">
    <name type="scientific">Enhygromyxa salina</name>
    <dbReference type="NCBI Taxonomy" id="215803"/>
    <lineage>
        <taxon>Bacteria</taxon>
        <taxon>Pseudomonadati</taxon>
        <taxon>Myxococcota</taxon>
        <taxon>Polyangia</taxon>
        <taxon>Nannocystales</taxon>
        <taxon>Nannocystaceae</taxon>
        <taxon>Enhygromyxa</taxon>
    </lineage>
</organism>
<reference evidence="3 4" key="1">
    <citation type="submission" date="2018-03" db="EMBL/GenBank/DDBJ databases">
        <title>Draft Genome Sequences of the Obligatory Marine Myxobacteria Enhygromyxa salina SWB007.</title>
        <authorList>
            <person name="Poehlein A."/>
            <person name="Moghaddam J.A."/>
            <person name="Harms H."/>
            <person name="Alanjari M."/>
            <person name="Koenig G.M."/>
            <person name="Daniel R."/>
            <person name="Schaeberle T.F."/>
        </authorList>
    </citation>
    <scope>NUCLEOTIDE SEQUENCE [LARGE SCALE GENOMIC DNA]</scope>
    <source>
        <strain evidence="3 4">SWB007</strain>
    </source>
</reference>
<comment type="caution">
    <text evidence="3">The sequence shown here is derived from an EMBL/GenBank/DDBJ whole genome shotgun (WGS) entry which is preliminary data.</text>
</comment>
<evidence type="ECO:0000313" key="4">
    <source>
        <dbReference type="Proteomes" id="UP000238823"/>
    </source>
</evidence>
<gene>
    <name evidence="3" type="ORF">ENSA7_75340</name>
</gene>
<accession>A0A2S9XR57</accession>
<sequence length="596" mass="65585">MSEFAGGHPDSEPETTVFRRASTTQAQPTLSSNLPVVQRQCTDCAAEDDDPVQRQGAGASPSATARRGRVQDAAASGVSGTGSRLPHFYRIQSSFGKHDLSHFQAFVGDRAAAASKAIGARAYTIGDRVGFDGSPSLELAAHEAAHVVQQRQGVQLAGGIGTKDDEYERHANTVAADVVRGKSVEDLLNDAPTTNRGPGSEHAGPPRRPVNADQDRGSANVQRSEWDPVRWAECLGAGYPDTEGIWRDDPWMCKIRLMQANPFVLSKNVTGKESKGPSVKVVHQFLRRWLCKNGHEISRKIKLPYGSVYNAASAEAVKAFQDFQRNERGHQELRVDGIVGHKTLQVMDLEIGGPRSISIDCDNEESVTCDDMSVVRPSVVTKTTPPGGVHIGEMEPGKDLFQPNQMIADADVNVTNVGTAAADEWEFGYHQVVLDDVRRSEYQHGAVETQWKPPQKPMRDSLANFKAPFSGPHVRGGLTAKAVSVQDTPFRLVPTKRRNFMLGLPLGNLLAVELKVECADWLIARRRKDPVSAPPCYLEHFEWSANWRAKRVPTFQFERNQFQVSRVGSGKGRHTPDLSTNISNDCKYQHEVYRLK</sequence>
<feature type="domain" description="eCIS core" evidence="2">
    <location>
        <begin position="91"/>
        <end position="153"/>
    </location>
</feature>
<dbReference type="OrthoDB" id="5526794at2"/>
<protein>
    <recommendedName>
        <fullName evidence="2">eCIS core domain-containing protein</fullName>
    </recommendedName>
</protein>
<feature type="region of interest" description="Disordered" evidence="1">
    <location>
        <begin position="184"/>
        <end position="223"/>
    </location>
</feature>
<dbReference type="Pfam" id="PF13699">
    <property type="entry name" value="eCIS_core"/>
    <property type="match status" value="1"/>
</dbReference>
<name>A0A2S9XR57_9BACT</name>
<dbReference type="Proteomes" id="UP000238823">
    <property type="component" value="Unassembled WGS sequence"/>
</dbReference>
<evidence type="ECO:0000259" key="2">
    <source>
        <dbReference type="Pfam" id="PF13699"/>
    </source>
</evidence>